<evidence type="ECO:0000313" key="3">
    <source>
        <dbReference type="EMBL" id="KAF9451200.1"/>
    </source>
</evidence>
<evidence type="ECO:0000256" key="1">
    <source>
        <dbReference type="SAM" id="Coils"/>
    </source>
</evidence>
<dbReference type="AlphaFoldDB" id="A0A9P5XI76"/>
<protein>
    <submittedName>
        <fullName evidence="3">Uncharacterized protein</fullName>
    </submittedName>
</protein>
<evidence type="ECO:0000313" key="4">
    <source>
        <dbReference type="Proteomes" id="UP000807342"/>
    </source>
</evidence>
<proteinExistence type="predicted"/>
<feature type="compositionally biased region" description="Basic and acidic residues" evidence="2">
    <location>
        <begin position="366"/>
        <end position="383"/>
    </location>
</feature>
<feature type="compositionally biased region" description="Acidic residues" evidence="2">
    <location>
        <begin position="218"/>
        <end position="234"/>
    </location>
</feature>
<gene>
    <name evidence="3" type="ORF">P691DRAFT_773297</name>
</gene>
<name>A0A9P5XI76_9AGAR</name>
<organism evidence="3 4">
    <name type="scientific">Macrolepiota fuliginosa MF-IS2</name>
    <dbReference type="NCBI Taxonomy" id="1400762"/>
    <lineage>
        <taxon>Eukaryota</taxon>
        <taxon>Fungi</taxon>
        <taxon>Dikarya</taxon>
        <taxon>Basidiomycota</taxon>
        <taxon>Agaricomycotina</taxon>
        <taxon>Agaricomycetes</taxon>
        <taxon>Agaricomycetidae</taxon>
        <taxon>Agaricales</taxon>
        <taxon>Agaricineae</taxon>
        <taxon>Agaricaceae</taxon>
        <taxon>Macrolepiota</taxon>
    </lineage>
</organism>
<feature type="compositionally biased region" description="Basic residues" evidence="2">
    <location>
        <begin position="385"/>
        <end position="394"/>
    </location>
</feature>
<feature type="coiled-coil region" evidence="1">
    <location>
        <begin position="784"/>
        <end position="847"/>
    </location>
</feature>
<comment type="caution">
    <text evidence="3">The sequence shown here is derived from an EMBL/GenBank/DDBJ whole genome shotgun (WGS) entry which is preliminary data.</text>
</comment>
<evidence type="ECO:0000256" key="2">
    <source>
        <dbReference type="SAM" id="MobiDB-lite"/>
    </source>
</evidence>
<reference evidence="3" key="1">
    <citation type="submission" date="2020-11" db="EMBL/GenBank/DDBJ databases">
        <authorList>
            <consortium name="DOE Joint Genome Institute"/>
            <person name="Ahrendt S."/>
            <person name="Riley R."/>
            <person name="Andreopoulos W."/>
            <person name="Labutti K."/>
            <person name="Pangilinan J."/>
            <person name="Ruiz-Duenas F.J."/>
            <person name="Barrasa J.M."/>
            <person name="Sanchez-Garcia M."/>
            <person name="Camarero S."/>
            <person name="Miyauchi S."/>
            <person name="Serrano A."/>
            <person name="Linde D."/>
            <person name="Babiker R."/>
            <person name="Drula E."/>
            <person name="Ayuso-Fernandez I."/>
            <person name="Pacheco R."/>
            <person name="Padilla G."/>
            <person name="Ferreira P."/>
            <person name="Barriuso J."/>
            <person name="Kellner H."/>
            <person name="Castanera R."/>
            <person name="Alfaro M."/>
            <person name="Ramirez L."/>
            <person name="Pisabarro A.G."/>
            <person name="Kuo A."/>
            <person name="Tritt A."/>
            <person name="Lipzen A."/>
            <person name="He G."/>
            <person name="Yan M."/>
            <person name="Ng V."/>
            <person name="Cullen D."/>
            <person name="Martin F."/>
            <person name="Rosso M.-N."/>
            <person name="Henrissat B."/>
            <person name="Hibbett D."/>
            <person name="Martinez A.T."/>
            <person name="Grigoriev I.V."/>
        </authorList>
    </citation>
    <scope>NUCLEOTIDE SEQUENCE</scope>
    <source>
        <strain evidence="3">MF-IS2</strain>
    </source>
</reference>
<dbReference type="Proteomes" id="UP000807342">
    <property type="component" value="Unassembled WGS sequence"/>
</dbReference>
<feature type="region of interest" description="Disordered" evidence="2">
    <location>
        <begin position="162"/>
        <end position="238"/>
    </location>
</feature>
<feature type="region of interest" description="Disordered" evidence="2">
    <location>
        <begin position="263"/>
        <end position="503"/>
    </location>
</feature>
<keyword evidence="1" id="KW-0175">Coiled coil</keyword>
<feature type="compositionally biased region" description="Basic and acidic residues" evidence="2">
    <location>
        <begin position="466"/>
        <end position="486"/>
    </location>
</feature>
<feature type="compositionally biased region" description="Polar residues" evidence="2">
    <location>
        <begin position="162"/>
        <end position="177"/>
    </location>
</feature>
<feature type="compositionally biased region" description="Basic and acidic residues" evidence="2">
    <location>
        <begin position="195"/>
        <end position="205"/>
    </location>
</feature>
<keyword evidence="4" id="KW-1185">Reference proteome</keyword>
<sequence length="888" mass="98705">MHQNEPRPLTYYPDFLPIEALLELFANLLPSATTASGREKRTQFIKEVFNPTSFPNYQEILSVLDAVIIKDWSITTQRISDLMASEIPSHPQPFETKGIRDSLVDVHQRKMSLAGNGVKLSDTHPPISSQSEGNFFLLWSIINPTDATSPLLPVSRTSKAQAMSTVPSRSDIINSGHETSHSRSGRASSTVVAAPEDHVDTRESQKNTGSVVVPQAPIDDDGVLPELTDSESELEASPSQVVRKVVRRNKDILVIRSDTEFESVPESVSKELRKHQSKHETNDTAKAIIFQTPPARNERKNEVAVASAKSTRQTRSATRALTVNSDASRPPTDYVTRKHGRSESGADDDEDGTDKPEVPYPKRPRIKLEPEDDKPIEQPETAKLKITKKYRAKVKTSSTSSNNTQGNVDFDKPPNTIKAVVTRMKKKGGQTATAKPRPVKPRPVKKEEKNVALREIVQFNSDGEGQGERRHAEPKTEKNSKEPRVEEAEEPAQTKLQKAKKAPWDDPAFVARIEMSTSEVDTSSMQISELLDHPVPEVDLQVWQSSASSLVSSYVFNLSIPQPLHVADLKAPTIEVLQEDTEMIDLTKDDDPLKPEEEVKVLSVARRSAVQTPHRLPMEPVGVTQSPSAAQRQLAIGGTKHQARSFGRAKIVKASVDVGIQADVQEVQLVTPKARTVKKIVPLPVKMVPVRMVQRVQTPVIQGVQESVATYITSTPLPKGGLSRSPIRISRPPTIRRIRNPPAASSPTAFRSTKKYAPVAENCKIVDVLNEIGDVVLHKIYSGLEGVRNDLKIAERKMLVATREKLDQMRSTNADHYNNLVELFEKYAKERRECLELFEELRRVNQETQDGVAGILIQHSRQSLSKKFPKTMFANVPPIIRNPKLFAT</sequence>
<dbReference type="OrthoDB" id="3270368at2759"/>
<dbReference type="EMBL" id="MU151089">
    <property type="protein sequence ID" value="KAF9451200.1"/>
    <property type="molecule type" value="Genomic_DNA"/>
</dbReference>
<feature type="compositionally biased region" description="Polar residues" evidence="2">
    <location>
        <begin position="308"/>
        <end position="327"/>
    </location>
</feature>
<accession>A0A9P5XI76</accession>